<sequence length="382" mass="43389">MKILINQKKFFNPSILLVLNIVAFSQFAFSENESNAYLDLSEKEISNISIELNTYCTPKNLLNEIYGNGNHNIPLEIKAVALSNDGEKISIEKKDILRFTKIQAMSWGEDVSLSDEINENNKNSIITLSNKYTKCIGENNTYFSESEDGFYFKSKAVGKTIDLGAKFYYQDKNGKHVVSTLDSERLKINVLQNPLSTVSSEALFGIKLTSDYYDSIFVKRNNYRLFKIFPLVDKFPTLTKVNLSTIRITNKDTGESSGFVVVDFNKSQNLTDDNHNYIMPIEQFSQSKGGYGQSKRSFINGYLISGLKKANSKVDKISFAPNSEKIFSLNDISYQDFGFVTVSNSGTPLHIWEYQWDVPFLLELAGFDSYGNYFSSHLHENF</sequence>
<evidence type="ECO:0000313" key="3">
    <source>
        <dbReference type="Proteomes" id="UP000253934"/>
    </source>
</evidence>
<name>A0A369KW43_9BACT</name>
<dbReference type="Proteomes" id="UP000253934">
    <property type="component" value="Unassembled WGS sequence"/>
</dbReference>
<gene>
    <name evidence="2" type="ORF">DCC88_07400</name>
</gene>
<keyword evidence="1" id="KW-0732">Signal</keyword>
<dbReference type="EMBL" id="QOVW01000070">
    <property type="protein sequence ID" value="RDB35943.1"/>
    <property type="molecule type" value="Genomic_DNA"/>
</dbReference>
<proteinExistence type="predicted"/>
<reference evidence="2" key="1">
    <citation type="submission" date="2018-04" db="EMBL/GenBank/DDBJ databases">
        <title>Draft genome sequence of the Candidatus Spirobacillus cienkowskii, a pathogen of freshwater Daphnia species, reconstructed from hemolymph metagenomic reads.</title>
        <authorList>
            <person name="Bresciani L."/>
            <person name="Lemos L.N."/>
            <person name="Wale N."/>
            <person name="Lin J.Y."/>
            <person name="Fernandes G.R."/>
            <person name="Duffy M.A."/>
            <person name="Rodrigues J.M."/>
        </authorList>
    </citation>
    <scope>NUCLEOTIDE SEQUENCE [LARGE SCALE GENOMIC DNA]</scope>
    <source>
        <strain evidence="2">Binning01</strain>
    </source>
</reference>
<evidence type="ECO:0000256" key="1">
    <source>
        <dbReference type="SAM" id="SignalP"/>
    </source>
</evidence>
<comment type="caution">
    <text evidence="2">The sequence shown here is derived from an EMBL/GenBank/DDBJ whole genome shotgun (WGS) entry which is preliminary data.</text>
</comment>
<keyword evidence="3" id="KW-1185">Reference proteome</keyword>
<dbReference type="AlphaFoldDB" id="A0A369KW43"/>
<accession>A0A369KW43</accession>
<organism evidence="2 3">
    <name type="scientific">Spirobacillus cienkowskii</name>
    <dbReference type="NCBI Taxonomy" id="495820"/>
    <lineage>
        <taxon>Bacteria</taxon>
        <taxon>Pseudomonadati</taxon>
        <taxon>Bdellovibrionota</taxon>
        <taxon>Oligoflexia</taxon>
        <taxon>Silvanigrellales</taxon>
        <taxon>Spirobacillus</taxon>
    </lineage>
</organism>
<evidence type="ECO:0000313" key="2">
    <source>
        <dbReference type="EMBL" id="RDB35943.1"/>
    </source>
</evidence>
<protein>
    <submittedName>
        <fullName evidence="2">Uncharacterized protein</fullName>
    </submittedName>
</protein>
<feature type="signal peptide" evidence="1">
    <location>
        <begin position="1"/>
        <end position="28"/>
    </location>
</feature>
<feature type="chain" id="PRO_5016919601" evidence="1">
    <location>
        <begin position="29"/>
        <end position="382"/>
    </location>
</feature>